<dbReference type="Gene3D" id="3.10.330.10">
    <property type="match status" value="1"/>
</dbReference>
<name>A0A5C0XSP9_PYRFU</name>
<dbReference type="SMART" id="SM01072">
    <property type="entry name" value="CDC48_2"/>
    <property type="match status" value="1"/>
</dbReference>
<keyword evidence="1" id="KW-0547">Nucleotide-binding</keyword>
<protein>
    <submittedName>
        <fullName evidence="4">ATPase</fullName>
    </submittedName>
</protein>
<feature type="domain" description="CDC48" evidence="3">
    <location>
        <begin position="21"/>
        <end position="83"/>
    </location>
</feature>
<dbReference type="InterPro" id="IPR049295">
    <property type="entry name" value="DUF6849"/>
</dbReference>
<keyword evidence="2" id="KW-0067">ATP-binding</keyword>
<evidence type="ECO:0000256" key="1">
    <source>
        <dbReference type="ARBA" id="ARBA00022741"/>
    </source>
</evidence>
<dbReference type="SMR" id="A0A5C0XSP9"/>
<gene>
    <name evidence="4" type="ORF">PFDSM3638_06140</name>
</gene>
<evidence type="ECO:0000259" key="3">
    <source>
        <dbReference type="SMART" id="SM01072"/>
    </source>
</evidence>
<dbReference type="InterPro" id="IPR004201">
    <property type="entry name" value="Cdc48_dom2"/>
</dbReference>
<reference evidence="4 5" key="1">
    <citation type="submission" date="2017-08" db="EMBL/GenBank/DDBJ databases">
        <title>Resequencing and Reannotation of the genome of Pyrococcus furiosus type strain DSM3638.</title>
        <authorList>
            <person name="Reichelt R.M."/>
            <person name="Bunk B."/>
        </authorList>
    </citation>
    <scope>NUCLEOTIDE SEQUENCE [LARGE SCALE GENOMIC DNA]</scope>
    <source>
        <strain evidence="4 5">DSM 3638</strain>
    </source>
</reference>
<dbReference type="Pfam" id="PF02933">
    <property type="entry name" value="CDC48_2"/>
    <property type="match status" value="1"/>
</dbReference>
<dbReference type="AlphaFoldDB" id="A0A5C0XSP9"/>
<evidence type="ECO:0000256" key="2">
    <source>
        <dbReference type="ARBA" id="ARBA00022840"/>
    </source>
</evidence>
<evidence type="ECO:0000313" key="5">
    <source>
        <dbReference type="Proteomes" id="UP000324354"/>
    </source>
</evidence>
<evidence type="ECO:0000313" key="4">
    <source>
        <dbReference type="EMBL" id="QEK78874.1"/>
    </source>
</evidence>
<sequence length="150" mass="16985">MQGYSRRGNMMIILKPLIEVDLPEDFVDIIKAKLKGQTVKSGEIITVDILGKPIEFKVLYAEPSPVKVTQKTQIKFAKGNVFEVSLDFKAKDCIITDAFIVLTGESEVLILNHNFEEIRRIEFENLKKIVVKGDLVVLIGEEKVKILKLQ</sequence>
<dbReference type="Pfam" id="PF20986">
    <property type="entry name" value="DUF6849"/>
    <property type="match status" value="1"/>
</dbReference>
<dbReference type="InterPro" id="IPR029067">
    <property type="entry name" value="CDC48_domain_2-like_sf"/>
</dbReference>
<dbReference type="GO" id="GO:0005524">
    <property type="term" value="F:ATP binding"/>
    <property type="evidence" value="ECO:0007669"/>
    <property type="project" value="UniProtKB-KW"/>
</dbReference>
<dbReference type="EMBL" id="CP023154">
    <property type="protein sequence ID" value="QEK78874.1"/>
    <property type="molecule type" value="Genomic_DNA"/>
</dbReference>
<accession>A0A5C0XSP9</accession>
<proteinExistence type="predicted"/>
<dbReference type="SUPFAM" id="SSF54585">
    <property type="entry name" value="Cdc48 domain 2-like"/>
    <property type="match status" value="1"/>
</dbReference>
<organism evidence="4 5">
    <name type="scientific">Pyrococcus furiosus (strain ATCC 43587 / DSM 3638 / JCM 8422 / Vc1)</name>
    <dbReference type="NCBI Taxonomy" id="186497"/>
    <lineage>
        <taxon>Archaea</taxon>
        <taxon>Methanobacteriati</taxon>
        <taxon>Methanobacteriota</taxon>
        <taxon>Thermococci</taxon>
        <taxon>Thermococcales</taxon>
        <taxon>Thermococcaceae</taxon>
        <taxon>Pyrococcus</taxon>
    </lineage>
</organism>
<dbReference type="Gene3D" id="2.40.10.360">
    <property type="match status" value="1"/>
</dbReference>
<dbReference type="Proteomes" id="UP000324354">
    <property type="component" value="Chromosome"/>
</dbReference>